<name>A0A1Y2EK88_9PEZI</name>
<dbReference type="InterPro" id="IPR057725">
    <property type="entry name" value="Ams2-SPT21_N"/>
</dbReference>
<feature type="region of interest" description="Disordered" evidence="1">
    <location>
        <begin position="1086"/>
        <end position="1211"/>
    </location>
</feature>
<sequence length="1340" mass="144645">MANNNNNNNNAHWGPPPIGPEDVEMQTTAMGLKVHYSFDRDNAINCLARWPHTLHVQTIAIDERNTIGVLDLRTCVQAVAQCSPELVGDSGQDYTVYAYDYSEPDTPLVGQGMLCWALEQGPGGDASQKLVTGRVTKNVLAIFGNGVRETLEVKLRLTAVRKIARANPTPTPGPTSNMESVPSLNNSVSIMSESAEWRAFMQSNPNLGHRGNVSAMSSPGLAPARLYNAGFDARNDMMRPTSQGFLAATSSRPASVEPNTNGNATTQGNQAGPEGLNPAPADGKANKPKSRAGSKAPTGRPRGRPRKNPLPGEGSTSGYEDGTDADDGPPQKKRRAKTTQVVERSNTATFGSAPESLRVAASTSGSLRTFRPVGPGRDGPTGNHLQEGPRAPTPVPERQLPGPSNSRSSGSSTLRRHSVTAQDQAGSFMTSSLEVSRFMSQNQDAQSPMDSIAPSPSQYSDASPADIGSSPPVPRAMYSIRSSPNPPSSPILPPMPMPQIQPDSGFMSGGLDDAPQGDDASNIFEKPGVQAPPAAPALAKPKPKRSRAKKQQPTKAKDIAKDQDNFVYHSETPGDPTLLPTTSIYTGPPPPNPTRSRKPAAKAKVQTQSKSIPPVTEQPGLPPLLQKSTSEITTLTELAANKISQVLPRPEIATITDASAQLKVRTTRELPAQVDVNTPEEPPTQPERLTTAAIPSQPAPDTNASLKLEALEENPSGFNARLLASLNDDDDDQFFDGLIVEEQSFAPAEDHQARDSNLHSTAEPAYSPMLPPPPASRAIEESNPEPELPPMAQVPASDLAMPRLTLPMPPTISISEASHPQAEMFDLADARNSKNIVKRQAIKQKLDEAVAKGELPPFCTNCGAVQTPTWRKIWKQEHTGVPDYHEYSEKPGHVTAINVLERDHEGKPCLYEMVKKTLGPNEDKTLWNEVLLCNPCGIWFSKWKAPRPPEKWERDQDRLQQVRNRKRSAGAQTLRQKKPRTKSGSQMNLTSEIGFSTDPTGPFEGSCSPGTELADPFTSNPHPLNSRQGSMVNLQGPGSTHSRGSGTPGSPIALDDDDLGCTRRVLFPSPQKDGRQRVMGEVTVNVMRAEPNFQAPKEREDEGEKENRRITAQHHESDDFADLFGTAPARPSTPPPKSSHSEPFKTPTRPTPSHRPITRSVTRSIRSSRSAKSPSQLLSGLQRTPSRTPRSTTMSSALRRGSPRNVNMSSHLNDNLFESPFTKSINQLLSDANDFIAPSPHRGFELDLSHLPHMDSDGLLVPGGHFDFGNLLSTDVVMPSSSPTRHGHEHLQVSFGSHLVYNDGTAEAELWRQLSVGTSGAGAGVDNTDAPEELEEEAKH</sequence>
<reference evidence="3 4" key="1">
    <citation type="submission" date="2016-07" db="EMBL/GenBank/DDBJ databases">
        <title>Pervasive Adenine N6-methylation of Active Genes in Fungi.</title>
        <authorList>
            <consortium name="DOE Joint Genome Institute"/>
            <person name="Mondo S.J."/>
            <person name="Dannebaum R.O."/>
            <person name="Kuo R.C."/>
            <person name="Labutti K."/>
            <person name="Haridas S."/>
            <person name="Kuo A."/>
            <person name="Salamov A."/>
            <person name="Ahrendt S.R."/>
            <person name="Lipzen A."/>
            <person name="Sullivan W."/>
            <person name="Andreopoulos W.B."/>
            <person name="Clum A."/>
            <person name="Lindquist E."/>
            <person name="Daum C."/>
            <person name="Ramamoorthy G.K."/>
            <person name="Gryganskyi A."/>
            <person name="Culley D."/>
            <person name="Magnuson J.K."/>
            <person name="James T.Y."/>
            <person name="O'Malley M.A."/>
            <person name="Stajich J.E."/>
            <person name="Spatafora J.W."/>
            <person name="Visel A."/>
            <person name="Grigoriev I.V."/>
        </authorList>
    </citation>
    <scope>NUCLEOTIDE SEQUENCE [LARGE SCALE GENOMIC DNA]</scope>
    <source>
        <strain evidence="3 4">CBS 129021</strain>
    </source>
</reference>
<feature type="compositionally biased region" description="Basic and acidic residues" evidence="1">
    <location>
        <begin position="1096"/>
        <end position="1118"/>
    </location>
</feature>
<feature type="region of interest" description="Disordered" evidence="1">
    <location>
        <begin position="947"/>
        <end position="1057"/>
    </location>
</feature>
<dbReference type="PANTHER" id="PTHR39147">
    <property type="entry name" value="PROTEIN SPT21"/>
    <property type="match status" value="1"/>
</dbReference>
<dbReference type="PANTHER" id="PTHR39147:SF1">
    <property type="entry name" value="PROTEIN SPT21"/>
    <property type="match status" value="1"/>
</dbReference>
<dbReference type="OrthoDB" id="3199820at2759"/>
<feature type="compositionally biased region" description="Polar residues" evidence="1">
    <location>
        <begin position="1017"/>
        <end position="1045"/>
    </location>
</feature>
<feature type="compositionally biased region" description="Basic residues" evidence="1">
    <location>
        <begin position="541"/>
        <end position="552"/>
    </location>
</feature>
<dbReference type="EMBL" id="MCFJ01000001">
    <property type="protein sequence ID" value="ORY71952.1"/>
    <property type="molecule type" value="Genomic_DNA"/>
</dbReference>
<dbReference type="SUPFAM" id="SSF57716">
    <property type="entry name" value="Glucocorticoid receptor-like (DNA-binding domain)"/>
    <property type="match status" value="1"/>
</dbReference>
<feature type="compositionally biased region" description="Basic and acidic residues" evidence="1">
    <location>
        <begin position="947"/>
        <end position="960"/>
    </location>
</feature>
<feature type="compositionally biased region" description="Polar residues" evidence="1">
    <location>
        <begin position="982"/>
        <end position="999"/>
    </location>
</feature>
<dbReference type="GeneID" id="63774124"/>
<feature type="compositionally biased region" description="Low complexity" evidence="1">
    <location>
        <begin position="259"/>
        <end position="272"/>
    </location>
</feature>
<dbReference type="GO" id="GO:0000183">
    <property type="term" value="P:rDNA heterochromatin formation"/>
    <property type="evidence" value="ECO:0007669"/>
    <property type="project" value="TreeGrafter"/>
</dbReference>
<feature type="compositionally biased region" description="Acidic residues" evidence="1">
    <location>
        <begin position="1329"/>
        <end position="1340"/>
    </location>
</feature>
<feature type="domain" description="Ams2/SPT21 N-terminal" evidence="2">
    <location>
        <begin position="25"/>
        <end position="160"/>
    </location>
</feature>
<gene>
    <name evidence="3" type="ORF">BCR38DRAFT_404976</name>
</gene>
<feature type="compositionally biased region" description="Basic and acidic residues" evidence="1">
    <location>
        <begin position="748"/>
        <end position="757"/>
    </location>
</feature>
<dbReference type="Gene3D" id="3.30.50.10">
    <property type="entry name" value="Erythroid Transcription Factor GATA-1, subunit A"/>
    <property type="match status" value="1"/>
</dbReference>
<feature type="region of interest" description="Disordered" evidence="1">
    <location>
        <begin position="1"/>
        <end position="23"/>
    </location>
</feature>
<feature type="compositionally biased region" description="Basic and acidic residues" evidence="1">
    <location>
        <begin position="555"/>
        <end position="564"/>
    </location>
</feature>
<dbReference type="GO" id="GO:0006357">
    <property type="term" value="P:regulation of transcription by RNA polymerase II"/>
    <property type="evidence" value="ECO:0007669"/>
    <property type="project" value="TreeGrafter"/>
</dbReference>
<evidence type="ECO:0000259" key="2">
    <source>
        <dbReference type="Pfam" id="PF25823"/>
    </source>
</evidence>
<feature type="compositionally biased region" description="Low complexity" evidence="1">
    <location>
        <begin position="1158"/>
        <end position="1196"/>
    </location>
</feature>
<dbReference type="InterPro" id="IPR013088">
    <property type="entry name" value="Znf_NHR/GATA"/>
</dbReference>
<dbReference type="GO" id="GO:0008270">
    <property type="term" value="F:zinc ion binding"/>
    <property type="evidence" value="ECO:0007669"/>
    <property type="project" value="InterPro"/>
</dbReference>
<feature type="compositionally biased region" description="Low complexity" evidence="1">
    <location>
        <begin position="404"/>
        <end position="413"/>
    </location>
</feature>
<feature type="compositionally biased region" description="Polar residues" evidence="1">
    <location>
        <begin position="419"/>
        <end position="461"/>
    </location>
</feature>
<evidence type="ECO:0000313" key="3">
    <source>
        <dbReference type="EMBL" id="ORY71952.1"/>
    </source>
</evidence>
<proteinExistence type="predicted"/>
<feature type="region of interest" description="Disordered" evidence="1">
    <location>
        <begin position="669"/>
        <end position="700"/>
    </location>
</feature>
<protein>
    <recommendedName>
        <fullName evidence="2">Ams2/SPT21 N-terminal domain-containing protein</fullName>
    </recommendedName>
</protein>
<dbReference type="STRING" id="1141098.A0A1Y2EK88"/>
<feature type="region of interest" description="Disordered" evidence="1">
    <location>
        <begin position="747"/>
        <end position="787"/>
    </location>
</feature>
<feature type="compositionally biased region" description="Polar residues" evidence="1">
    <location>
        <begin position="338"/>
        <end position="350"/>
    </location>
</feature>
<dbReference type="InParanoid" id="A0A1Y2EK88"/>
<dbReference type="Pfam" id="PF25823">
    <property type="entry name" value="Ams2-SPT21_N"/>
    <property type="match status" value="1"/>
</dbReference>
<keyword evidence="4" id="KW-1185">Reference proteome</keyword>
<dbReference type="RefSeq" id="XP_040721544.1">
    <property type="nucleotide sequence ID" value="XM_040857912.1"/>
</dbReference>
<feature type="region of interest" description="Disordered" evidence="1">
    <location>
        <begin position="248"/>
        <end position="625"/>
    </location>
</feature>
<evidence type="ECO:0000256" key="1">
    <source>
        <dbReference type="SAM" id="MobiDB-lite"/>
    </source>
</evidence>
<feature type="compositionally biased region" description="Low complexity" evidence="1">
    <location>
        <begin position="1"/>
        <end position="10"/>
    </location>
</feature>
<feature type="region of interest" description="Disordered" evidence="1">
    <location>
        <begin position="1318"/>
        <end position="1340"/>
    </location>
</feature>
<organism evidence="3 4">
    <name type="scientific">Pseudomassariella vexata</name>
    <dbReference type="NCBI Taxonomy" id="1141098"/>
    <lineage>
        <taxon>Eukaryota</taxon>
        <taxon>Fungi</taxon>
        <taxon>Dikarya</taxon>
        <taxon>Ascomycota</taxon>
        <taxon>Pezizomycotina</taxon>
        <taxon>Sordariomycetes</taxon>
        <taxon>Xylariomycetidae</taxon>
        <taxon>Amphisphaeriales</taxon>
        <taxon>Pseudomassariaceae</taxon>
        <taxon>Pseudomassariella</taxon>
    </lineage>
</organism>
<dbReference type="Proteomes" id="UP000193689">
    <property type="component" value="Unassembled WGS sequence"/>
</dbReference>
<feature type="compositionally biased region" description="Low complexity" evidence="1">
    <location>
        <begin position="526"/>
        <end position="540"/>
    </location>
</feature>
<evidence type="ECO:0000313" key="4">
    <source>
        <dbReference type="Proteomes" id="UP000193689"/>
    </source>
</evidence>
<feature type="compositionally biased region" description="Pro residues" evidence="1">
    <location>
        <begin position="484"/>
        <end position="499"/>
    </location>
</feature>
<accession>A0A1Y2EK88</accession>
<dbReference type="InterPro" id="IPR042403">
    <property type="entry name" value="Spt21/Ams2"/>
</dbReference>
<dbReference type="GO" id="GO:0030466">
    <property type="term" value="P:silent mating-type cassette heterochromatin formation"/>
    <property type="evidence" value="ECO:0007669"/>
    <property type="project" value="TreeGrafter"/>
</dbReference>
<comment type="caution">
    <text evidence="3">The sequence shown here is derived from an EMBL/GenBank/DDBJ whole genome shotgun (WGS) entry which is preliminary data.</text>
</comment>